<keyword evidence="7" id="KW-0325">Glycoprotein</keyword>
<dbReference type="GO" id="GO:0042744">
    <property type="term" value="P:hydrogen peroxide catabolic process"/>
    <property type="evidence" value="ECO:0007669"/>
    <property type="project" value="TreeGrafter"/>
</dbReference>
<dbReference type="PANTHER" id="PTHR31356:SF66">
    <property type="entry name" value="CATALASE-PEROXIDASE"/>
    <property type="match status" value="1"/>
</dbReference>
<dbReference type="FunFam" id="1.10.520.10:FF:000021">
    <property type="entry name" value="Peroxidase"/>
    <property type="match status" value="1"/>
</dbReference>
<dbReference type="SUPFAM" id="SSF48113">
    <property type="entry name" value="Heme-dependent peroxidases"/>
    <property type="match status" value="1"/>
</dbReference>
<feature type="active site" description="Proton acceptor" evidence="8">
    <location>
        <position position="101"/>
    </location>
</feature>
<feature type="binding site" evidence="9">
    <location>
        <position position="117"/>
    </location>
    <ligand>
        <name>Ca(2+)</name>
        <dbReference type="ChEBI" id="CHEBI:29108"/>
        <label>1</label>
    </ligand>
</feature>
<dbReference type="RefSeq" id="XP_007778834.1">
    <property type="nucleotide sequence ID" value="XM_007780644.1"/>
</dbReference>
<gene>
    <name evidence="14" type="ORF">W97_02745</name>
</gene>
<feature type="binding site" evidence="9">
    <location>
        <position position="119"/>
    </location>
    <ligand>
        <name>Ca(2+)</name>
        <dbReference type="ChEBI" id="CHEBI:29108"/>
        <label>1</label>
    </ligand>
</feature>
<accession>R7YNQ1</accession>
<dbReference type="InterPro" id="IPR002016">
    <property type="entry name" value="Haem_peroxidase"/>
</dbReference>
<keyword evidence="2 12" id="KW-0575">Peroxidase</keyword>
<name>R7YNQ1_CONA1</name>
<keyword evidence="4 9" id="KW-0479">Metal-binding</keyword>
<dbReference type="GO" id="GO:0000302">
    <property type="term" value="P:response to reactive oxygen species"/>
    <property type="evidence" value="ECO:0007669"/>
    <property type="project" value="TreeGrafter"/>
</dbReference>
<dbReference type="InterPro" id="IPR001621">
    <property type="entry name" value="Ligninase"/>
</dbReference>
<dbReference type="InterPro" id="IPR010255">
    <property type="entry name" value="Haem_peroxidase_sf"/>
</dbReference>
<evidence type="ECO:0000256" key="7">
    <source>
        <dbReference type="ARBA" id="ARBA00023180"/>
    </source>
</evidence>
<dbReference type="InterPro" id="IPR019794">
    <property type="entry name" value="Peroxidases_AS"/>
</dbReference>
<evidence type="ECO:0000256" key="12">
    <source>
        <dbReference type="RuleBase" id="RU363051"/>
    </source>
</evidence>
<feature type="binding site" evidence="9">
    <location>
        <position position="242"/>
    </location>
    <ligand>
        <name>Ca(2+)</name>
        <dbReference type="ChEBI" id="CHEBI:29108"/>
        <label>2</label>
    </ligand>
</feature>
<evidence type="ECO:0000256" key="5">
    <source>
        <dbReference type="ARBA" id="ARBA00023002"/>
    </source>
</evidence>
<dbReference type="HOGENOM" id="CLU_041038_0_1_1"/>
<proteinExistence type="inferred from homology"/>
<keyword evidence="5 12" id="KW-0560">Oxidoreductase</keyword>
<dbReference type="GO" id="GO:0004601">
    <property type="term" value="F:peroxidase activity"/>
    <property type="evidence" value="ECO:0007669"/>
    <property type="project" value="UniProtKB-KW"/>
</dbReference>
<dbReference type="STRING" id="1168221.R7YNQ1"/>
<dbReference type="GO" id="GO:0046872">
    <property type="term" value="F:metal ion binding"/>
    <property type="evidence" value="ECO:0007669"/>
    <property type="project" value="UniProtKB-UniRule"/>
</dbReference>
<protein>
    <recommendedName>
        <fullName evidence="12">Peroxidase</fullName>
        <ecNumber evidence="12">1.11.1.-</ecNumber>
    </recommendedName>
</protein>
<evidence type="ECO:0000259" key="13">
    <source>
        <dbReference type="PROSITE" id="PS50873"/>
    </source>
</evidence>
<feature type="binding site" description="axial binding residue" evidence="9">
    <location>
        <position position="222"/>
    </location>
    <ligand>
        <name>heme b</name>
        <dbReference type="ChEBI" id="CHEBI:60344"/>
    </ligand>
    <ligandPart>
        <name>Fe</name>
        <dbReference type="ChEBI" id="CHEBI:18248"/>
    </ligandPart>
</feature>
<evidence type="ECO:0000256" key="6">
    <source>
        <dbReference type="ARBA" id="ARBA00023004"/>
    </source>
</evidence>
<comment type="cofactor">
    <cofactor evidence="9 12">
        <name>Ca(2+)</name>
        <dbReference type="ChEBI" id="CHEBI:29108"/>
    </cofactor>
    <text evidence="9 12">Binds 2 calcium ions per subunit.</text>
</comment>
<feature type="binding site" evidence="9">
    <location>
        <position position="247"/>
    </location>
    <ligand>
        <name>Ca(2+)</name>
        <dbReference type="ChEBI" id="CHEBI:29108"/>
        <label>2</label>
    </ligand>
</feature>
<dbReference type="EC" id="1.11.1.-" evidence="12"/>
<dbReference type="PANTHER" id="PTHR31356">
    <property type="entry name" value="THYLAKOID LUMENAL 29 KDA PROTEIN, CHLOROPLASTIC-RELATED"/>
    <property type="match status" value="1"/>
</dbReference>
<evidence type="ECO:0000256" key="4">
    <source>
        <dbReference type="ARBA" id="ARBA00022723"/>
    </source>
</evidence>
<sequence>MRFSTTFALATAATTAHAISFPDVSAVLPDLTAAKRDFEAVKRTISSISIPDIFSAKRDLETRQSGCPAVWTTISKELTGLFLSNGQCNDAARAAIRASFHDCGTWNKPQGNTGGCDGSLILAGELNRPDNNGLQGISATLLSMAQRYKVGVADMLAFAGNHATVTCPGGPKIKTWVGRKDSTIPNPDGLLPDVRGSGESLFRLFQDKGFDAVDLAALLGAHSTSKQRFVDPSRAGQSQDSTPGIWDVKYYSETLKTPAPNGVFVFESDRNLAAHPIVGKEFKGFVDGQGKWNGKYAQAMERMTLLGVPGGSANLIDCTNALPRVVQVRDMRAGAFYKPRN</sequence>
<reference evidence="15" key="1">
    <citation type="submission" date="2012-06" db="EMBL/GenBank/DDBJ databases">
        <title>The genome sequence of Coniosporium apollinis CBS 100218.</title>
        <authorList>
            <consortium name="The Broad Institute Genome Sequencing Platform"/>
            <person name="Cuomo C."/>
            <person name="Gorbushina A."/>
            <person name="Noack S."/>
            <person name="Walker B."/>
            <person name="Young S.K."/>
            <person name="Zeng Q."/>
            <person name="Gargeya S."/>
            <person name="Fitzgerald M."/>
            <person name="Haas B."/>
            <person name="Abouelleil A."/>
            <person name="Alvarado L."/>
            <person name="Arachchi H.M."/>
            <person name="Berlin A.M."/>
            <person name="Chapman S.B."/>
            <person name="Goldberg J."/>
            <person name="Griggs A."/>
            <person name="Gujja S."/>
            <person name="Hansen M."/>
            <person name="Howarth C."/>
            <person name="Imamovic A."/>
            <person name="Larimer J."/>
            <person name="McCowan C."/>
            <person name="Montmayeur A."/>
            <person name="Murphy C."/>
            <person name="Neiman D."/>
            <person name="Pearson M."/>
            <person name="Priest M."/>
            <person name="Roberts A."/>
            <person name="Saif S."/>
            <person name="Shea T."/>
            <person name="Sisk P."/>
            <person name="Sykes S."/>
            <person name="Wortman J."/>
            <person name="Nusbaum C."/>
            <person name="Birren B."/>
        </authorList>
    </citation>
    <scope>NUCLEOTIDE SEQUENCE [LARGE SCALE GENOMIC DNA]</scope>
    <source>
        <strain evidence="15">CBS 100218</strain>
    </source>
</reference>
<feature type="binding site" evidence="9">
    <location>
        <position position="102"/>
    </location>
    <ligand>
        <name>Ca(2+)</name>
        <dbReference type="ChEBI" id="CHEBI:29108"/>
        <label>1</label>
    </ligand>
</feature>
<comment type="cofactor">
    <cofactor evidence="9">
        <name>heme b</name>
        <dbReference type="ChEBI" id="CHEBI:60344"/>
    </cofactor>
    <text evidence="9">Binds 1 heme b (iron(II)-protoporphyrin IX) group per subunit.</text>
</comment>
<keyword evidence="11" id="KW-1015">Disulfide bond</keyword>
<evidence type="ECO:0000256" key="3">
    <source>
        <dbReference type="ARBA" id="ARBA00022617"/>
    </source>
</evidence>
<evidence type="ECO:0000256" key="9">
    <source>
        <dbReference type="PIRSR" id="PIRSR601621-2"/>
    </source>
</evidence>
<keyword evidence="12" id="KW-0732">Signal</keyword>
<evidence type="ECO:0000256" key="2">
    <source>
        <dbReference type="ARBA" id="ARBA00022559"/>
    </source>
</evidence>
<dbReference type="GO" id="GO:0020037">
    <property type="term" value="F:heme binding"/>
    <property type="evidence" value="ECO:0007669"/>
    <property type="project" value="UniProtKB-UniRule"/>
</dbReference>
<dbReference type="Gene3D" id="1.10.420.10">
    <property type="entry name" value="Peroxidase, domain 2"/>
    <property type="match status" value="1"/>
</dbReference>
<feature type="site" description="Transition state stabilizer" evidence="10">
    <location>
        <position position="97"/>
    </location>
</feature>
<evidence type="ECO:0000313" key="15">
    <source>
        <dbReference type="Proteomes" id="UP000016924"/>
    </source>
</evidence>
<dbReference type="GO" id="GO:0034599">
    <property type="term" value="P:cellular response to oxidative stress"/>
    <property type="evidence" value="ECO:0007669"/>
    <property type="project" value="InterPro"/>
</dbReference>
<comment type="similarity">
    <text evidence="1 12">Belongs to the peroxidase family. Ligninase subfamily.</text>
</comment>
<evidence type="ECO:0000256" key="11">
    <source>
        <dbReference type="PIRSR" id="PIRSR601621-4"/>
    </source>
</evidence>
<dbReference type="InterPro" id="IPR044831">
    <property type="entry name" value="Ccp1-like"/>
</dbReference>
<dbReference type="EMBL" id="JH767563">
    <property type="protein sequence ID" value="EON63517.1"/>
    <property type="molecule type" value="Genomic_DNA"/>
</dbReference>
<dbReference type="PROSITE" id="PS50873">
    <property type="entry name" value="PEROXIDASE_4"/>
    <property type="match status" value="1"/>
</dbReference>
<keyword evidence="9 12" id="KW-0106">Calcium</keyword>
<feature type="signal peptide" evidence="12">
    <location>
        <begin position="1"/>
        <end position="18"/>
    </location>
</feature>
<dbReference type="Proteomes" id="UP000016924">
    <property type="component" value="Unassembled WGS sequence"/>
</dbReference>
<dbReference type="Gene3D" id="1.10.520.10">
    <property type="match status" value="1"/>
</dbReference>
<feature type="binding site" evidence="9">
    <location>
        <position position="223"/>
    </location>
    <ligand>
        <name>Ca(2+)</name>
        <dbReference type="ChEBI" id="CHEBI:29108"/>
        <label>2</label>
    </ligand>
</feature>
<evidence type="ECO:0000256" key="8">
    <source>
        <dbReference type="PIRSR" id="PIRSR601621-1"/>
    </source>
</evidence>
<organism evidence="14 15">
    <name type="scientific">Coniosporium apollinis (strain CBS 100218)</name>
    <name type="common">Rock-inhabiting black yeast</name>
    <dbReference type="NCBI Taxonomy" id="1168221"/>
    <lineage>
        <taxon>Eukaryota</taxon>
        <taxon>Fungi</taxon>
        <taxon>Dikarya</taxon>
        <taxon>Ascomycota</taxon>
        <taxon>Pezizomycotina</taxon>
        <taxon>Dothideomycetes</taxon>
        <taxon>Dothideomycetes incertae sedis</taxon>
        <taxon>Coniosporium</taxon>
    </lineage>
</organism>
<dbReference type="AlphaFoldDB" id="R7YNQ1"/>
<feature type="disulfide bond" evidence="11">
    <location>
        <begin position="88"/>
        <end position="167"/>
    </location>
</feature>
<keyword evidence="3 9" id="KW-0349">Heme</keyword>
<evidence type="ECO:0000256" key="1">
    <source>
        <dbReference type="ARBA" id="ARBA00006089"/>
    </source>
</evidence>
<dbReference type="eggNOG" id="ENOG502QT8W">
    <property type="taxonomic scope" value="Eukaryota"/>
</dbReference>
<dbReference type="GeneID" id="19900056"/>
<dbReference type="PRINTS" id="PR00462">
    <property type="entry name" value="LIGNINASE"/>
</dbReference>
<evidence type="ECO:0000256" key="10">
    <source>
        <dbReference type="PIRSR" id="PIRSR601621-3"/>
    </source>
</evidence>
<keyword evidence="6 9" id="KW-0408">Iron</keyword>
<dbReference type="PROSITE" id="PS00436">
    <property type="entry name" value="PEROXIDASE_2"/>
    <property type="match status" value="1"/>
</dbReference>
<evidence type="ECO:0000313" key="14">
    <source>
        <dbReference type="EMBL" id="EON63517.1"/>
    </source>
</evidence>
<dbReference type="Pfam" id="PF00141">
    <property type="entry name" value="peroxidase"/>
    <property type="match status" value="1"/>
</dbReference>
<dbReference type="OrthoDB" id="2113341at2759"/>
<feature type="chain" id="PRO_5006994030" description="Peroxidase" evidence="12">
    <location>
        <begin position="19"/>
        <end position="341"/>
    </location>
</feature>
<feature type="domain" description="Plant heme peroxidase family profile" evidence="13">
    <location>
        <begin position="92"/>
        <end position="330"/>
    </location>
</feature>
<keyword evidence="15" id="KW-1185">Reference proteome</keyword>
<feature type="binding site" evidence="9">
    <location>
        <position position="240"/>
    </location>
    <ligand>
        <name>Ca(2+)</name>
        <dbReference type="ChEBI" id="CHEBI:29108"/>
        <label>2</label>
    </ligand>
</feature>
<dbReference type="PRINTS" id="PR00458">
    <property type="entry name" value="PEROXIDASE"/>
</dbReference>
<feature type="binding site" evidence="9">
    <location>
        <position position="115"/>
    </location>
    <ligand>
        <name>Ca(2+)</name>
        <dbReference type="ChEBI" id="CHEBI:29108"/>
        <label>1</label>
    </ligand>
</feature>
<dbReference type="OMA" id="WDVKYYS"/>